<accession>A0AAU8EYN5</accession>
<evidence type="ECO:0000313" key="1">
    <source>
        <dbReference type="EMBL" id="XCH13827.1"/>
    </source>
</evidence>
<dbReference type="EMBL" id="CP159280">
    <property type="protein sequence ID" value="XCH13880.1"/>
    <property type="molecule type" value="Genomic_DNA"/>
</dbReference>
<name>A0AAU8EYN5_9MICC</name>
<dbReference type="EMBL" id="CP159280">
    <property type="protein sequence ID" value="XCH13827.1"/>
    <property type="molecule type" value="Genomic_DNA"/>
</dbReference>
<organism evidence="2">
    <name type="scientific">Arthrobacter sp. K5</name>
    <dbReference type="NCBI Taxonomy" id="2839623"/>
    <lineage>
        <taxon>Bacteria</taxon>
        <taxon>Bacillati</taxon>
        <taxon>Actinomycetota</taxon>
        <taxon>Actinomycetes</taxon>
        <taxon>Micrococcales</taxon>
        <taxon>Micrococcaceae</taxon>
        <taxon>Arthrobacter</taxon>
    </lineage>
</organism>
<proteinExistence type="predicted"/>
<gene>
    <name evidence="2" type="ORF">ABRP34_22445</name>
    <name evidence="1" type="ORF">ABRP34_23555</name>
</gene>
<dbReference type="AlphaFoldDB" id="A0AAU8EYN5"/>
<evidence type="ECO:0000313" key="2">
    <source>
        <dbReference type="EMBL" id="XCH13880.1"/>
    </source>
</evidence>
<keyword evidence="2" id="KW-0614">Plasmid</keyword>
<geneLocation type="plasmid" evidence="2">
    <name>unnamed</name>
</geneLocation>
<protein>
    <submittedName>
        <fullName evidence="2">Uncharacterized protein</fullName>
    </submittedName>
</protein>
<sequence>MHDFALVLQTAAEDFEFNREMRYYTGKLSVAVGDNKEILDV</sequence>
<dbReference type="RefSeq" id="WP_353713531.1">
    <property type="nucleotide sequence ID" value="NZ_CP159280.1"/>
</dbReference>
<reference evidence="2" key="1">
    <citation type="submission" date="2024-06" db="EMBL/GenBank/DDBJ databases">
        <title>Biodegradation of dimethachlon by Arthrobacter sp. K5: mechanistic insights and ecological implications.</title>
        <authorList>
            <person name="Hu S."/>
            <person name="Lu P."/>
        </authorList>
    </citation>
    <scope>NUCLEOTIDE SEQUENCE</scope>
    <source>
        <strain evidence="2">K5</strain>
        <plasmid evidence="2">unnamed</plasmid>
    </source>
</reference>